<proteinExistence type="inferred from homology"/>
<comment type="similarity">
    <text evidence="1">Belongs to the ATP-dependent AMP-binding enzyme family.</text>
</comment>
<evidence type="ECO:0000313" key="6">
    <source>
        <dbReference type="Proteomes" id="UP000541810"/>
    </source>
</evidence>
<dbReference type="InterPro" id="IPR045851">
    <property type="entry name" value="AMP-bd_C_sf"/>
</dbReference>
<dbReference type="SUPFAM" id="SSF56801">
    <property type="entry name" value="Acetyl-CoA synthetase-like"/>
    <property type="match status" value="1"/>
</dbReference>
<accession>A0A7X0LKQ2</accession>
<dbReference type="InterPro" id="IPR000873">
    <property type="entry name" value="AMP-dep_synth/lig_dom"/>
</dbReference>
<dbReference type="RefSeq" id="WP_184677707.1">
    <property type="nucleotide sequence ID" value="NZ_JACHGY010000001.1"/>
</dbReference>
<dbReference type="Pfam" id="PF00501">
    <property type="entry name" value="AMP-binding"/>
    <property type="match status" value="1"/>
</dbReference>
<dbReference type="InterPro" id="IPR025110">
    <property type="entry name" value="AMP-bd_C"/>
</dbReference>
<dbReference type="GO" id="GO:0031956">
    <property type="term" value="F:medium-chain fatty acid-CoA ligase activity"/>
    <property type="evidence" value="ECO:0007669"/>
    <property type="project" value="TreeGrafter"/>
</dbReference>
<evidence type="ECO:0000256" key="2">
    <source>
        <dbReference type="ARBA" id="ARBA00022598"/>
    </source>
</evidence>
<name>A0A7X0LKQ2_9BACT</name>
<dbReference type="Gene3D" id="3.30.300.30">
    <property type="match status" value="1"/>
</dbReference>
<dbReference type="EMBL" id="JACHGY010000001">
    <property type="protein sequence ID" value="MBB6430172.1"/>
    <property type="molecule type" value="Genomic_DNA"/>
</dbReference>
<dbReference type="Pfam" id="PF13193">
    <property type="entry name" value="AMP-binding_C"/>
    <property type="match status" value="1"/>
</dbReference>
<dbReference type="Proteomes" id="UP000541810">
    <property type="component" value="Unassembled WGS sequence"/>
</dbReference>
<protein>
    <submittedName>
        <fullName evidence="5">Acyl-CoA synthetase (AMP-forming)/AMP-acid ligase II</fullName>
    </submittedName>
</protein>
<dbReference type="PROSITE" id="PS00455">
    <property type="entry name" value="AMP_BINDING"/>
    <property type="match status" value="1"/>
</dbReference>
<feature type="domain" description="AMP-binding enzyme C-terminal" evidence="4">
    <location>
        <begin position="405"/>
        <end position="479"/>
    </location>
</feature>
<keyword evidence="6" id="KW-1185">Reference proteome</keyword>
<organism evidence="5 6">
    <name type="scientific">Algisphaera agarilytica</name>
    <dbReference type="NCBI Taxonomy" id="1385975"/>
    <lineage>
        <taxon>Bacteria</taxon>
        <taxon>Pseudomonadati</taxon>
        <taxon>Planctomycetota</taxon>
        <taxon>Phycisphaerae</taxon>
        <taxon>Phycisphaerales</taxon>
        <taxon>Phycisphaeraceae</taxon>
        <taxon>Algisphaera</taxon>
    </lineage>
</organism>
<keyword evidence="2 5" id="KW-0436">Ligase</keyword>
<evidence type="ECO:0000313" key="5">
    <source>
        <dbReference type="EMBL" id="MBB6430172.1"/>
    </source>
</evidence>
<evidence type="ECO:0000259" key="4">
    <source>
        <dbReference type="Pfam" id="PF13193"/>
    </source>
</evidence>
<evidence type="ECO:0000256" key="1">
    <source>
        <dbReference type="ARBA" id="ARBA00006432"/>
    </source>
</evidence>
<feature type="domain" description="AMP-dependent synthetase/ligase" evidence="3">
    <location>
        <begin position="10"/>
        <end position="355"/>
    </location>
</feature>
<evidence type="ECO:0000259" key="3">
    <source>
        <dbReference type="Pfam" id="PF00501"/>
    </source>
</evidence>
<sequence>MGLDLFATLRDHATQRGDEAAVRVIGPLADEHPDLTWAQLDRQVGAVAAQLGDQLPQDAVVMVLGHNRPSRVPVFLGVLHSGRTVFPVDASLTAIEFQQLVDRADVDAIIADDVVLPRLESVGVPVIRTDDLLQHDTEPTPRPTDRSNDAWLLLQSSGTTGGPKIVKRSGPSLDAVAHNVAEAVGLRRDDRVVAAVPLSHSYGIENGMLAPIVAGACALHHVVPADQPGRGFDPTLAVTSGATVLPGVPAMFEMIDRMGAGRGKLRLAYSAGATLPPALANRLEERDGLRLGQLYGSTEIGSVTFDREPHHVGKPMTGVDIRILAPEQPDPSLPLPDGQEGHVAVRGPSMFSRYLGPDELTADSLTDGYFLTGDLGRLDADGALQITGRLKLLIDVGGVKVNPIEVEQVLVSHPQVAECVVVPDPVSPTINRVKAVLTAANGEVDQHVLRSFLRERLAAHKVPRTFEVRAALPKSPTGKVLRRKVQVPA</sequence>
<gene>
    <name evidence="5" type="ORF">HNQ40_001978</name>
</gene>
<dbReference type="PANTHER" id="PTHR43201:SF5">
    <property type="entry name" value="MEDIUM-CHAIN ACYL-COA LIGASE ACSF2, MITOCHONDRIAL"/>
    <property type="match status" value="1"/>
</dbReference>
<reference evidence="5 6" key="1">
    <citation type="submission" date="2020-08" db="EMBL/GenBank/DDBJ databases">
        <title>Genomic Encyclopedia of Type Strains, Phase IV (KMG-IV): sequencing the most valuable type-strain genomes for metagenomic binning, comparative biology and taxonomic classification.</title>
        <authorList>
            <person name="Goeker M."/>
        </authorList>
    </citation>
    <scope>NUCLEOTIDE SEQUENCE [LARGE SCALE GENOMIC DNA]</scope>
    <source>
        <strain evidence="5 6">DSM 103725</strain>
    </source>
</reference>
<dbReference type="InterPro" id="IPR042099">
    <property type="entry name" value="ANL_N_sf"/>
</dbReference>
<dbReference type="GO" id="GO:0006631">
    <property type="term" value="P:fatty acid metabolic process"/>
    <property type="evidence" value="ECO:0007669"/>
    <property type="project" value="TreeGrafter"/>
</dbReference>
<dbReference type="PANTHER" id="PTHR43201">
    <property type="entry name" value="ACYL-COA SYNTHETASE"/>
    <property type="match status" value="1"/>
</dbReference>
<comment type="caution">
    <text evidence="5">The sequence shown here is derived from an EMBL/GenBank/DDBJ whole genome shotgun (WGS) entry which is preliminary data.</text>
</comment>
<dbReference type="InterPro" id="IPR020845">
    <property type="entry name" value="AMP-binding_CS"/>
</dbReference>
<dbReference type="AlphaFoldDB" id="A0A7X0LKQ2"/>
<dbReference type="Gene3D" id="3.40.50.12780">
    <property type="entry name" value="N-terminal domain of ligase-like"/>
    <property type="match status" value="1"/>
</dbReference>